<evidence type="ECO:0000256" key="1">
    <source>
        <dbReference type="SAM" id="MobiDB-lite"/>
    </source>
</evidence>
<keyword evidence="2" id="KW-1185">Reference proteome</keyword>
<evidence type="ECO:0000313" key="2">
    <source>
        <dbReference type="Proteomes" id="UP000887560"/>
    </source>
</evidence>
<sequence>AFSWSKDKQLRRETTCVDIDPINKNLKGKQKVILKDCVKSQLSQFEHFKGGLLRHLNSGLCLDIEGLNSGDDIYFNICDETVERLLRIAINGLKDDDGKPITEGQRIGSQHKALDTLIWILEEWKSNVHSSELQKLTRNAIDLFCDLLLDSIPSILQSAYVNSSSRTISHKWTILLCDFIQIIQWPPAGLSLNKASQFMNTLLVGLTKLLEELFKVQRASSLHWLFVLIGCVLEDSTITPLSAKFPQLADSADKLMQKCVEVLTLIGRCWSKQWTNSLHSKLSREYGLSGFIFDETMFDFPVKILSSVSGVLQPPTTTQLDQQQSNSKKGCLSKQKTSKNATSFTTSQQPKLVWATAKPSFDEIYTEDKQQNSPWFAAPGSPYIPPPSFTSGNFSMDQGYFILIFYYSFLDLWKATPSTNTFQQWSNSPIYDFGNSNLISDLIEDSKFAIEQTKLALEQSKLCRQMVENQASSAANTSRIYSESNNVGLSSEWPKNLSGNMPPSAYGDLSGYQTAWKETNDTTNKNGNPSTSSSLHRHHLLMNHMPGLLETEPLIFSCIYGTDHIRVLNEQENENFDLPTTFSADLNKKSETCVDGREQM</sequence>
<dbReference type="AlphaFoldDB" id="A0A915P377"/>
<dbReference type="SUPFAM" id="SSF50370">
    <property type="entry name" value="Ricin B-like lectins"/>
    <property type="match status" value="1"/>
</dbReference>
<name>A0A915P377_9BILA</name>
<protein>
    <submittedName>
        <fullName evidence="3">Uncharacterized protein</fullName>
    </submittedName>
</protein>
<accession>A0A915P377</accession>
<organism evidence="2 3">
    <name type="scientific">Meloidogyne floridensis</name>
    <dbReference type="NCBI Taxonomy" id="298350"/>
    <lineage>
        <taxon>Eukaryota</taxon>
        <taxon>Metazoa</taxon>
        <taxon>Ecdysozoa</taxon>
        <taxon>Nematoda</taxon>
        <taxon>Chromadorea</taxon>
        <taxon>Rhabditida</taxon>
        <taxon>Tylenchina</taxon>
        <taxon>Tylenchomorpha</taxon>
        <taxon>Tylenchoidea</taxon>
        <taxon>Meloidogynidae</taxon>
        <taxon>Meloidogyninae</taxon>
        <taxon>Meloidogyne</taxon>
    </lineage>
</organism>
<feature type="region of interest" description="Disordered" evidence="1">
    <location>
        <begin position="316"/>
        <end position="335"/>
    </location>
</feature>
<dbReference type="InterPro" id="IPR035992">
    <property type="entry name" value="Ricin_B-like_lectins"/>
</dbReference>
<evidence type="ECO:0000313" key="3">
    <source>
        <dbReference type="WBParaSite" id="scf7180000423553.g11270"/>
    </source>
</evidence>
<dbReference type="WBParaSite" id="scf7180000423553.g11270">
    <property type="protein sequence ID" value="scf7180000423553.g11270"/>
    <property type="gene ID" value="scf7180000423553.g11270"/>
</dbReference>
<proteinExistence type="predicted"/>
<dbReference type="Gene3D" id="2.80.10.50">
    <property type="match status" value="1"/>
</dbReference>
<reference evidence="3" key="1">
    <citation type="submission" date="2022-11" db="UniProtKB">
        <authorList>
            <consortium name="WormBaseParasite"/>
        </authorList>
    </citation>
    <scope>IDENTIFICATION</scope>
</reference>
<dbReference type="Proteomes" id="UP000887560">
    <property type="component" value="Unplaced"/>
</dbReference>